<dbReference type="AlphaFoldDB" id="A0A1A7C9I0"/>
<dbReference type="Proteomes" id="UP000092713">
    <property type="component" value="Unassembled WGS sequence"/>
</dbReference>
<feature type="chain" id="PRO_5008355864" description="SH3 domain-containing protein" evidence="1">
    <location>
        <begin position="22"/>
        <end position="192"/>
    </location>
</feature>
<name>A0A1A7C9I0_9BURK</name>
<evidence type="ECO:0000313" key="3">
    <source>
        <dbReference type="Proteomes" id="UP000092713"/>
    </source>
</evidence>
<dbReference type="OrthoDB" id="8970629at2"/>
<sequence>MRLTTFALTLATVFSFSAAQAAATPTLEQIHAAVAAGVAKTKSSVPIAVKVNSLSGCQPSPEVQGETVCLVGMSAGMNEGYTVLPLRQENGLWAGVERRDARFPGPQPAEAVALLRTWAKAEMAKDPEAAQDKQMNEAATTMDITSIDDCQVMRKTGLVRCDVVLTVPGQAIKISAKMSYAFENGKWRYVLR</sequence>
<gene>
    <name evidence="2" type="ORF">ASR47_102211</name>
</gene>
<accession>A0A1A7C9I0</accession>
<protein>
    <recommendedName>
        <fullName evidence="4">SH3 domain-containing protein</fullName>
    </recommendedName>
</protein>
<keyword evidence="1" id="KW-0732">Signal</keyword>
<organism evidence="2 3">
    <name type="scientific">Janthinobacterium psychrotolerans</name>
    <dbReference type="NCBI Taxonomy" id="1747903"/>
    <lineage>
        <taxon>Bacteria</taxon>
        <taxon>Pseudomonadati</taxon>
        <taxon>Pseudomonadota</taxon>
        <taxon>Betaproteobacteria</taxon>
        <taxon>Burkholderiales</taxon>
        <taxon>Oxalobacteraceae</taxon>
        <taxon>Janthinobacterium</taxon>
    </lineage>
</organism>
<dbReference type="EMBL" id="LOCQ01000041">
    <property type="protein sequence ID" value="OBV40968.1"/>
    <property type="molecule type" value="Genomic_DNA"/>
</dbReference>
<proteinExistence type="predicted"/>
<feature type="signal peptide" evidence="1">
    <location>
        <begin position="1"/>
        <end position="21"/>
    </location>
</feature>
<evidence type="ECO:0000256" key="1">
    <source>
        <dbReference type="SAM" id="SignalP"/>
    </source>
</evidence>
<dbReference type="RefSeq" id="WP_065306392.1">
    <property type="nucleotide sequence ID" value="NZ_LOCQ01000041.1"/>
</dbReference>
<evidence type="ECO:0000313" key="2">
    <source>
        <dbReference type="EMBL" id="OBV40968.1"/>
    </source>
</evidence>
<evidence type="ECO:0008006" key="4">
    <source>
        <dbReference type="Google" id="ProtNLM"/>
    </source>
</evidence>
<reference evidence="2 3" key="1">
    <citation type="submission" date="2016-04" db="EMBL/GenBank/DDBJ databases">
        <title>Draft genome sequence of Janthinobacterium psychrotolerans sp. nov., isolated from freshwater sediments in Denmark.</title>
        <authorList>
            <person name="Gong X."/>
            <person name="Skrivergaard S."/>
            <person name="Korsgaard B.S."/>
            <person name="Schreiber L."/>
            <person name="Marshall I.P."/>
            <person name="Finster K."/>
            <person name="Schramm A."/>
        </authorList>
    </citation>
    <scope>NUCLEOTIDE SEQUENCE [LARGE SCALE GENOMIC DNA]</scope>
    <source>
        <strain evidence="2 3">S3-2</strain>
    </source>
</reference>
<keyword evidence="3" id="KW-1185">Reference proteome</keyword>
<comment type="caution">
    <text evidence="2">The sequence shown here is derived from an EMBL/GenBank/DDBJ whole genome shotgun (WGS) entry which is preliminary data.</text>
</comment>
<dbReference type="STRING" id="1747903.ASR47_102211"/>